<protein>
    <submittedName>
        <fullName evidence="2">Uncharacterized protein</fullName>
    </submittedName>
</protein>
<accession>A0ABM7JXE4</accession>
<gene>
    <name evidence="2" type="ORF">MMAN_40240</name>
</gene>
<name>A0ABM7JXE4_MYCNT</name>
<reference evidence="2 3" key="1">
    <citation type="journal article" date="2019" name="Emerg. Microbes Infect.">
        <title>Comprehensive subspecies identification of 175 nontuberculous mycobacteria species based on 7547 genomic profiles.</title>
        <authorList>
            <person name="Matsumoto Y."/>
            <person name="Kinjo T."/>
            <person name="Motooka D."/>
            <person name="Nabeya D."/>
            <person name="Jung N."/>
            <person name="Uechi K."/>
            <person name="Horii T."/>
            <person name="Iida T."/>
            <person name="Fujita J."/>
            <person name="Nakamura S."/>
        </authorList>
    </citation>
    <scope>NUCLEOTIDE SEQUENCE [LARGE SCALE GENOMIC DNA]</scope>
    <source>
        <strain evidence="2 3">JCM 18113</strain>
    </source>
</reference>
<feature type="region of interest" description="Disordered" evidence="1">
    <location>
        <begin position="97"/>
        <end position="127"/>
    </location>
</feature>
<dbReference type="Proteomes" id="UP000465812">
    <property type="component" value="Chromosome"/>
</dbReference>
<feature type="compositionally biased region" description="Basic and acidic residues" evidence="1">
    <location>
        <begin position="103"/>
        <end position="115"/>
    </location>
</feature>
<proteinExistence type="predicted"/>
<keyword evidence="3" id="KW-1185">Reference proteome</keyword>
<organism evidence="2 3">
    <name type="scientific">Mycobacterium mantenii</name>
    <dbReference type="NCBI Taxonomy" id="560555"/>
    <lineage>
        <taxon>Bacteria</taxon>
        <taxon>Bacillati</taxon>
        <taxon>Actinomycetota</taxon>
        <taxon>Actinomycetes</taxon>
        <taxon>Mycobacteriales</taxon>
        <taxon>Mycobacteriaceae</taxon>
        <taxon>Mycobacterium</taxon>
        <taxon>Mycobacterium avium complex (MAC)</taxon>
    </lineage>
</organism>
<sequence length="127" mass="14549">MELLDSVTRFAAQQGFDLLRNNRSTEYPREGIVYRRLEFALDPRDQPPLATHVLPFACTCHEVLPLDGKRITSDWITPAWYRDIVSPRHFRNRENRIVPAQSHADRRGHPVDGFRARCGGSGIGPLE</sequence>
<evidence type="ECO:0000256" key="1">
    <source>
        <dbReference type="SAM" id="MobiDB-lite"/>
    </source>
</evidence>
<evidence type="ECO:0000313" key="3">
    <source>
        <dbReference type="Proteomes" id="UP000465812"/>
    </source>
</evidence>
<evidence type="ECO:0000313" key="2">
    <source>
        <dbReference type="EMBL" id="BBY39890.1"/>
    </source>
</evidence>
<dbReference type="EMBL" id="AP022590">
    <property type="protein sequence ID" value="BBY39890.1"/>
    <property type="molecule type" value="Genomic_DNA"/>
</dbReference>